<dbReference type="InterPro" id="IPR037047">
    <property type="entry name" value="PITH_dom_sf"/>
</dbReference>
<dbReference type="GO" id="GO:0005737">
    <property type="term" value="C:cytoplasm"/>
    <property type="evidence" value="ECO:0007669"/>
    <property type="project" value="UniProtKB-ARBA"/>
</dbReference>
<evidence type="ECO:0000256" key="1">
    <source>
        <dbReference type="ARBA" id="ARBA00025788"/>
    </source>
</evidence>
<reference evidence="3 4" key="1">
    <citation type="journal article" date="2024" name="Nat. Commun.">
        <title>Phylogenomics reveals the evolutionary origins of lichenization in chlorophyte algae.</title>
        <authorList>
            <person name="Puginier C."/>
            <person name="Libourel C."/>
            <person name="Otte J."/>
            <person name="Skaloud P."/>
            <person name="Haon M."/>
            <person name="Grisel S."/>
            <person name="Petersen M."/>
            <person name="Berrin J.G."/>
            <person name="Delaux P.M."/>
            <person name="Dal Grande F."/>
            <person name="Keller J."/>
        </authorList>
    </citation>
    <scope>NUCLEOTIDE SEQUENCE [LARGE SCALE GENOMIC DNA]</scope>
    <source>
        <strain evidence="3 4">SAG 2043</strain>
    </source>
</reference>
<evidence type="ECO:0000313" key="4">
    <source>
        <dbReference type="Proteomes" id="UP001489004"/>
    </source>
</evidence>
<evidence type="ECO:0000313" key="3">
    <source>
        <dbReference type="EMBL" id="KAK9806283.1"/>
    </source>
</evidence>
<proteinExistence type="inferred from homology"/>
<dbReference type="Pfam" id="PF06201">
    <property type="entry name" value="PITH"/>
    <property type="match status" value="1"/>
</dbReference>
<comment type="similarity">
    <text evidence="1">Belongs to the PITHD1 family.</text>
</comment>
<feature type="domain" description="PITH" evidence="2">
    <location>
        <begin position="1"/>
        <end position="169"/>
    </location>
</feature>
<dbReference type="EMBL" id="JALJOR010000014">
    <property type="protein sequence ID" value="KAK9806283.1"/>
    <property type="molecule type" value="Genomic_DNA"/>
</dbReference>
<dbReference type="Proteomes" id="UP001489004">
    <property type="component" value="Unassembled WGS sequence"/>
</dbReference>
<organism evidence="3 4">
    <name type="scientific">[Myrmecia] bisecta</name>
    <dbReference type="NCBI Taxonomy" id="41462"/>
    <lineage>
        <taxon>Eukaryota</taxon>
        <taxon>Viridiplantae</taxon>
        <taxon>Chlorophyta</taxon>
        <taxon>core chlorophytes</taxon>
        <taxon>Trebouxiophyceae</taxon>
        <taxon>Trebouxiales</taxon>
        <taxon>Trebouxiaceae</taxon>
        <taxon>Myrmecia</taxon>
    </lineage>
</organism>
<accession>A0AAW1P8W3</accession>
<comment type="caution">
    <text evidence="3">The sequence shown here is derived from an EMBL/GenBank/DDBJ whole genome shotgun (WGS) entry which is preliminary data.</text>
</comment>
<name>A0AAW1P8W3_9CHLO</name>
<dbReference type="InterPro" id="IPR010400">
    <property type="entry name" value="PITH_dom"/>
</dbReference>
<evidence type="ECO:0000259" key="2">
    <source>
        <dbReference type="PROSITE" id="PS51532"/>
    </source>
</evidence>
<sequence length="170" mass="19103">MSGQTDMLEFIEWPSVECLNQQPAHSVENAIKQGYRDSDVFLESDTDEQLLIHIPFNTAVKLHSLVIKGAESKSHGPRRVKLFINKPSLGFADASDLPAVQEFELSEEDLEGKPLLLKFVKFQRVNVLTVFIEDNQGDEDTTRVQKIALFGQGGETMNVNEIKKVGEEDK</sequence>
<keyword evidence="4" id="KW-1185">Reference proteome</keyword>
<dbReference type="AlphaFoldDB" id="A0AAW1P8W3"/>
<dbReference type="SUPFAM" id="SSF49785">
    <property type="entry name" value="Galactose-binding domain-like"/>
    <property type="match status" value="1"/>
</dbReference>
<dbReference type="Gene3D" id="2.60.120.470">
    <property type="entry name" value="PITH domain"/>
    <property type="match status" value="1"/>
</dbReference>
<dbReference type="PANTHER" id="PTHR12175">
    <property type="entry name" value="AD039 HT014 THIOREDOXIN FAMILY TRP26"/>
    <property type="match status" value="1"/>
</dbReference>
<protein>
    <recommendedName>
        <fullName evidence="2">PITH domain-containing protein</fullName>
    </recommendedName>
</protein>
<dbReference type="InterPro" id="IPR045099">
    <property type="entry name" value="PITH1-like"/>
</dbReference>
<dbReference type="PROSITE" id="PS51532">
    <property type="entry name" value="PITH"/>
    <property type="match status" value="1"/>
</dbReference>
<dbReference type="InterPro" id="IPR008979">
    <property type="entry name" value="Galactose-bd-like_sf"/>
</dbReference>
<dbReference type="PANTHER" id="PTHR12175:SF5">
    <property type="entry name" value="OS03G0795500 PROTEIN"/>
    <property type="match status" value="1"/>
</dbReference>
<gene>
    <name evidence="3" type="ORF">WJX72_008448</name>
</gene>